<accession>A0ABX0FMS4</accession>
<protein>
    <submittedName>
        <fullName evidence="2">Uncharacterized protein</fullName>
    </submittedName>
</protein>
<dbReference type="Gene3D" id="3.40.1390.30">
    <property type="entry name" value="NIF3 (NGG1p interacting factor 3)-like"/>
    <property type="match status" value="1"/>
</dbReference>
<dbReference type="SUPFAM" id="SSF102705">
    <property type="entry name" value="NIF3 (NGG1p interacting factor 3)-like"/>
    <property type="match status" value="1"/>
</dbReference>
<reference evidence="3" key="1">
    <citation type="submission" date="2023-07" db="EMBL/GenBank/DDBJ databases">
        <title>Duganella aceri sp. nov., isolated from tree sap.</title>
        <authorList>
            <person name="Kim I.S."/>
        </authorList>
    </citation>
    <scope>NUCLEOTIDE SEQUENCE [LARGE SCALE GENOMIC DNA]</scope>
    <source>
        <strain evidence="3">SAP-35</strain>
    </source>
</reference>
<dbReference type="RefSeq" id="WP_166105377.1">
    <property type="nucleotide sequence ID" value="NZ_JAADJT010000007.1"/>
</dbReference>
<dbReference type="Proteomes" id="UP000666369">
    <property type="component" value="Unassembled WGS sequence"/>
</dbReference>
<evidence type="ECO:0000313" key="2">
    <source>
        <dbReference type="EMBL" id="NGZ85914.1"/>
    </source>
</evidence>
<name>A0ABX0FMS4_9BURK</name>
<dbReference type="Pfam" id="PF01784">
    <property type="entry name" value="DUF34_NIF3"/>
    <property type="match status" value="1"/>
</dbReference>
<organism evidence="2 3">
    <name type="scientific">Duganella aceris</name>
    <dbReference type="NCBI Taxonomy" id="2703883"/>
    <lineage>
        <taxon>Bacteria</taxon>
        <taxon>Pseudomonadati</taxon>
        <taxon>Pseudomonadota</taxon>
        <taxon>Betaproteobacteria</taxon>
        <taxon>Burkholderiales</taxon>
        <taxon>Oxalobacteraceae</taxon>
        <taxon>Telluria group</taxon>
        <taxon>Duganella</taxon>
    </lineage>
</organism>
<comment type="similarity">
    <text evidence="1">Belongs to the GTP cyclohydrolase I type 2/NIF3 family.</text>
</comment>
<dbReference type="EMBL" id="JAADJT010000007">
    <property type="protein sequence ID" value="NGZ85914.1"/>
    <property type="molecule type" value="Genomic_DNA"/>
</dbReference>
<evidence type="ECO:0000256" key="1">
    <source>
        <dbReference type="ARBA" id="ARBA00006964"/>
    </source>
</evidence>
<sequence>MTVKINAWQLVNRIHDLLGERHKEGMYEGRLTRSLYEPVSGILVANEPSIDAVRLAIATGRNCILCRDHPYYLFGEHWSRGVETELANDPVLKAKRALIEDNGILIIRLASLWDDARPKWFSGALARALGWKTDAEIPGDQRSAVYCTVPETSLLALSEFTAKRLSAKTLRNVGDPDLSVKRVAVIHGLAFPTLVFSHVLRDQTVDLIVTGTTPEVDFNTSYIRDAITAGRKVGLMQIGYEKSEYPGAVEIGAWLRTAFPGIPVDVQPALPEQSWLA</sequence>
<comment type="caution">
    <text evidence="2">The sequence shown here is derived from an EMBL/GenBank/DDBJ whole genome shotgun (WGS) entry which is preliminary data.</text>
</comment>
<evidence type="ECO:0000313" key="3">
    <source>
        <dbReference type="Proteomes" id="UP000666369"/>
    </source>
</evidence>
<dbReference type="InterPro" id="IPR002678">
    <property type="entry name" value="DUF34/NIF3"/>
</dbReference>
<dbReference type="InterPro" id="IPR036069">
    <property type="entry name" value="DUF34/NIF3_sf"/>
</dbReference>
<keyword evidence="3" id="KW-1185">Reference proteome</keyword>
<gene>
    <name evidence="2" type="ORF">GW587_16835</name>
</gene>
<proteinExistence type="inferred from homology"/>